<evidence type="ECO:0000256" key="2">
    <source>
        <dbReference type="ARBA" id="ARBA00006432"/>
    </source>
</evidence>
<keyword evidence="8" id="KW-0276">Fatty acid metabolism</keyword>
<dbReference type="WBParaSite" id="SMUV_0000871701-mRNA-1">
    <property type="protein sequence ID" value="SMUV_0000871701-mRNA-1"/>
    <property type="gene ID" value="SMUV_0000871701"/>
</dbReference>
<dbReference type="Proteomes" id="UP000046393">
    <property type="component" value="Unplaced"/>
</dbReference>
<feature type="domain" description="AMP-binding enzyme C-terminal" evidence="24">
    <location>
        <begin position="523"/>
        <end position="603"/>
    </location>
</feature>
<evidence type="ECO:0000256" key="3">
    <source>
        <dbReference type="ARBA" id="ARBA00022448"/>
    </source>
</evidence>
<dbReference type="FunFam" id="3.30.300.30:FF:000002">
    <property type="entry name" value="Long-chain fatty acid transport protein 1"/>
    <property type="match status" value="1"/>
</dbReference>
<dbReference type="GO" id="GO:0005886">
    <property type="term" value="C:plasma membrane"/>
    <property type="evidence" value="ECO:0007669"/>
    <property type="project" value="UniProtKB-SubCell"/>
</dbReference>
<dbReference type="InterPro" id="IPR042099">
    <property type="entry name" value="ANL_N_sf"/>
</dbReference>
<dbReference type="PANTHER" id="PTHR43107:SF24">
    <property type="entry name" value="AMP-BINDING DOMAIN-CONTAINING PROTEIN"/>
    <property type="match status" value="1"/>
</dbReference>
<evidence type="ECO:0000256" key="21">
    <source>
        <dbReference type="ARBA" id="ARBA00078285"/>
    </source>
</evidence>
<keyword evidence="8" id="KW-0443">Lipid metabolism</keyword>
<evidence type="ECO:0000256" key="19">
    <source>
        <dbReference type="ARBA" id="ARBA00060276"/>
    </source>
</evidence>
<evidence type="ECO:0000256" key="15">
    <source>
        <dbReference type="ARBA" id="ARBA00036527"/>
    </source>
</evidence>
<evidence type="ECO:0000313" key="25">
    <source>
        <dbReference type="Proteomes" id="UP000046393"/>
    </source>
</evidence>
<keyword evidence="10 22" id="KW-1133">Transmembrane helix</keyword>
<dbReference type="GO" id="GO:0005789">
    <property type="term" value="C:endoplasmic reticulum membrane"/>
    <property type="evidence" value="ECO:0007669"/>
    <property type="project" value="TreeGrafter"/>
</dbReference>
<accession>A0A158R5Y7</accession>
<keyword evidence="25" id="KW-1185">Reference proteome</keyword>
<evidence type="ECO:0000256" key="1">
    <source>
        <dbReference type="ARBA" id="ARBA00004651"/>
    </source>
</evidence>
<dbReference type="Gene3D" id="3.30.300.30">
    <property type="match status" value="1"/>
</dbReference>
<evidence type="ECO:0000256" key="10">
    <source>
        <dbReference type="ARBA" id="ARBA00022989"/>
    </source>
</evidence>
<evidence type="ECO:0000256" key="11">
    <source>
        <dbReference type="ARBA" id="ARBA00023055"/>
    </source>
</evidence>
<evidence type="ECO:0000256" key="14">
    <source>
        <dbReference type="ARBA" id="ARBA00026121"/>
    </source>
</evidence>
<protein>
    <recommendedName>
        <fullName evidence="20">Very long-chain fatty acid transport protein</fullName>
        <ecNumber evidence="14">6.2.1.3</ecNumber>
    </recommendedName>
    <alternativeName>
        <fullName evidence="16">Long-chain-fatty-acid--CoA ligase</fullName>
    </alternativeName>
    <alternativeName>
        <fullName evidence="21">Very-long-chain acyl-CoA synthetase</fullName>
    </alternativeName>
</protein>
<evidence type="ECO:0000256" key="4">
    <source>
        <dbReference type="ARBA" id="ARBA00022475"/>
    </source>
</evidence>
<evidence type="ECO:0000256" key="7">
    <source>
        <dbReference type="ARBA" id="ARBA00022741"/>
    </source>
</evidence>
<keyword evidence="4" id="KW-1003">Cell membrane</keyword>
<comment type="subcellular location">
    <subcellularLocation>
        <location evidence="1">Cell membrane</location>
        <topology evidence="1">Multi-pass membrane protein</topology>
    </subcellularLocation>
    <subcellularLocation>
        <location evidence="17">Peroxisome membrane</location>
    </subcellularLocation>
</comment>
<keyword evidence="3" id="KW-0813">Transport</keyword>
<organism evidence="25 26">
    <name type="scientific">Syphacia muris</name>
    <dbReference type="NCBI Taxonomy" id="451379"/>
    <lineage>
        <taxon>Eukaryota</taxon>
        <taxon>Metazoa</taxon>
        <taxon>Ecdysozoa</taxon>
        <taxon>Nematoda</taxon>
        <taxon>Chromadorea</taxon>
        <taxon>Rhabditida</taxon>
        <taxon>Spirurina</taxon>
        <taxon>Oxyuridomorpha</taxon>
        <taxon>Oxyuroidea</taxon>
        <taxon>Oxyuridae</taxon>
        <taxon>Syphacia</taxon>
    </lineage>
</organism>
<comment type="catalytic activity">
    <reaction evidence="15">
        <text>a very long-chain fatty acid + ATP + CoA = a very long-chain fatty acyl-CoA + AMP + diphosphate</text>
        <dbReference type="Rhea" id="RHEA:54536"/>
        <dbReference type="ChEBI" id="CHEBI:30616"/>
        <dbReference type="ChEBI" id="CHEBI:33019"/>
        <dbReference type="ChEBI" id="CHEBI:57287"/>
        <dbReference type="ChEBI" id="CHEBI:58950"/>
        <dbReference type="ChEBI" id="CHEBI:138261"/>
        <dbReference type="ChEBI" id="CHEBI:456215"/>
    </reaction>
    <physiologicalReaction direction="left-to-right" evidence="15">
        <dbReference type="Rhea" id="RHEA:54537"/>
    </physiologicalReaction>
</comment>
<comment type="similarity">
    <text evidence="2">Belongs to the ATP-dependent AMP-binding enzyme family.</text>
</comment>
<evidence type="ECO:0000256" key="22">
    <source>
        <dbReference type="SAM" id="Phobius"/>
    </source>
</evidence>
<evidence type="ECO:0000256" key="17">
    <source>
        <dbReference type="ARBA" id="ARBA00046271"/>
    </source>
</evidence>
<dbReference type="PANTHER" id="PTHR43107">
    <property type="entry name" value="LONG-CHAIN FATTY ACID TRANSPORT PROTEIN"/>
    <property type="match status" value="1"/>
</dbReference>
<evidence type="ECO:0000313" key="26">
    <source>
        <dbReference type="WBParaSite" id="SMUV_0000871701-mRNA-1"/>
    </source>
</evidence>
<keyword evidence="7" id="KW-0547">Nucleotide-binding</keyword>
<dbReference type="GO" id="GO:0005524">
    <property type="term" value="F:ATP binding"/>
    <property type="evidence" value="ECO:0007669"/>
    <property type="project" value="UniProtKB-KW"/>
</dbReference>
<evidence type="ECO:0000256" key="8">
    <source>
        <dbReference type="ARBA" id="ARBA00022832"/>
    </source>
</evidence>
<evidence type="ECO:0000259" key="24">
    <source>
        <dbReference type="Pfam" id="PF13193"/>
    </source>
</evidence>
<dbReference type="GO" id="GO:0004467">
    <property type="term" value="F:long-chain fatty acid-CoA ligase activity"/>
    <property type="evidence" value="ECO:0007669"/>
    <property type="project" value="UniProtKB-EC"/>
</dbReference>
<dbReference type="GO" id="GO:0044539">
    <property type="term" value="P:long-chain fatty acid import into cell"/>
    <property type="evidence" value="ECO:0007669"/>
    <property type="project" value="TreeGrafter"/>
</dbReference>
<keyword evidence="9" id="KW-0067">ATP-binding</keyword>
<dbReference type="FunFam" id="3.40.50.12780:FF:000019">
    <property type="entry name" value="Long-chain fatty acid transporter"/>
    <property type="match status" value="1"/>
</dbReference>
<comment type="catalytic activity">
    <reaction evidence="18">
        <text>tetracosanoate + ATP + CoA = tetracosanoyl-CoA + AMP + diphosphate</text>
        <dbReference type="Rhea" id="RHEA:33639"/>
        <dbReference type="ChEBI" id="CHEBI:30616"/>
        <dbReference type="ChEBI" id="CHEBI:31014"/>
        <dbReference type="ChEBI" id="CHEBI:33019"/>
        <dbReference type="ChEBI" id="CHEBI:57287"/>
        <dbReference type="ChEBI" id="CHEBI:65052"/>
        <dbReference type="ChEBI" id="CHEBI:456215"/>
    </reaction>
    <physiologicalReaction direction="left-to-right" evidence="18">
        <dbReference type="Rhea" id="RHEA:33640"/>
    </physiologicalReaction>
</comment>
<keyword evidence="13" id="KW-0576">Peroxisome</keyword>
<dbReference type="STRING" id="451379.A0A158R5Y7"/>
<dbReference type="EC" id="6.2.1.3" evidence="14"/>
<feature type="domain" description="AMP-dependent synthetase/ligase" evidence="23">
    <location>
        <begin position="84"/>
        <end position="432"/>
    </location>
</feature>
<dbReference type="AlphaFoldDB" id="A0A158R5Y7"/>
<dbReference type="Gene3D" id="3.40.50.12780">
    <property type="entry name" value="N-terminal domain of ligase-like"/>
    <property type="match status" value="1"/>
</dbReference>
<evidence type="ECO:0000256" key="12">
    <source>
        <dbReference type="ARBA" id="ARBA00023136"/>
    </source>
</evidence>
<evidence type="ECO:0000259" key="23">
    <source>
        <dbReference type="Pfam" id="PF00501"/>
    </source>
</evidence>
<dbReference type="PROSITE" id="PS00455">
    <property type="entry name" value="AMP_BINDING"/>
    <property type="match status" value="1"/>
</dbReference>
<dbReference type="InterPro" id="IPR025110">
    <property type="entry name" value="AMP-bd_C"/>
</dbReference>
<proteinExistence type="inferred from homology"/>
<keyword evidence="12 22" id="KW-0472">Membrane</keyword>
<dbReference type="InterPro" id="IPR000873">
    <property type="entry name" value="AMP-dep_synth/lig_dom"/>
</dbReference>
<name>A0A158R5Y7_9BILA</name>
<dbReference type="InterPro" id="IPR045851">
    <property type="entry name" value="AMP-bd_C_sf"/>
</dbReference>
<comment type="function">
    <text evidence="19">Acyl-CoA synthetase required for both the import of long chain fatty acids (LCFAs) (C14-C18) and the activation very long chain fatty acids (VLCFAs) (C20-C26) by esterification of the fatty acids into metabolically active CoA-thioesters for subsequent degradation or incorporation into phospholipids. The transport and fatty acyl-CoA synthetase activities are genetically separable and are thus independent activities. Esterifies VLCFAs in the peroxisome matrix. The VLCFAs are actively transported into peroxisomes by a PXA1-PXA2 heterodimeric transporter in the peroxisomal membrane.</text>
</comment>
<evidence type="ECO:0000256" key="5">
    <source>
        <dbReference type="ARBA" id="ARBA00022598"/>
    </source>
</evidence>
<keyword evidence="11" id="KW-0445">Lipid transport</keyword>
<evidence type="ECO:0000256" key="6">
    <source>
        <dbReference type="ARBA" id="ARBA00022692"/>
    </source>
</evidence>
<evidence type="ECO:0000256" key="16">
    <source>
        <dbReference type="ARBA" id="ARBA00041297"/>
    </source>
</evidence>
<sequence>MLRSKSIFGGGAVIVLAALSRLSSFYFLLGLLFTMFLYKFGDFYYRSFQTISRDIGGLILITKIRLDIRRRIKQDKPIGDIFLEVVKKYPDKIAFIDINSERELTFSQLNEEANKYANYFQLLGYRSGDVIALFMENSVDFVTIWLGLAKIGVVTAWINYNLKLEPLAHCIKTSNAKTIIYSSELESAINGVVEKHLLTNENLKLIKFSNDENDAKGLRHIVNVNGNSEEPKKLDRFGFKSTLCLVYTSGTTGLPKAAVMKHYRYYWMAMGIRRTYKLSSDDRLYVTLPLYHTTAGILGIGQTMLYGTSSVIRKKFSASRFWSDCTKYHCTLSLHIGEICRYLLAQKPCPEEQQHSLRMFYGSGLRKEIWDKFTTRFRVKVGESYGSTEGTSTLVNDVFYTGACGYLPISPLTKYIHPVRLVKVDEATGDVIRGPNGLCIPCVPGETGAMVSTIHADNMMLNFQGYSNEAETNKKILRNVFKKGDCAFLSGDVLHWDKLGYVYFKDRTGDTFRWKGENVSTSEIEAVLHSIPSVEDGMVYGVTVPGKEGRAGMAALVKSDECQLTDEEFVKEVYQRLEASLASYAIPVFIRICSSLELTGTFKLMKVNMKNLGYKLNGNGDKVFFLNSKKREFCLLDEETLAELERTQFQQL</sequence>
<keyword evidence="6 22" id="KW-0812">Transmembrane</keyword>
<dbReference type="SUPFAM" id="SSF56801">
    <property type="entry name" value="Acetyl-CoA synthetase-like"/>
    <property type="match status" value="1"/>
</dbReference>
<evidence type="ECO:0000256" key="9">
    <source>
        <dbReference type="ARBA" id="ARBA00022840"/>
    </source>
</evidence>
<dbReference type="Pfam" id="PF00501">
    <property type="entry name" value="AMP-binding"/>
    <property type="match status" value="1"/>
</dbReference>
<feature type="transmembrane region" description="Helical" evidence="22">
    <location>
        <begin position="12"/>
        <end position="38"/>
    </location>
</feature>
<reference evidence="26" key="1">
    <citation type="submission" date="2016-04" db="UniProtKB">
        <authorList>
            <consortium name="WormBaseParasite"/>
        </authorList>
    </citation>
    <scope>IDENTIFICATION</scope>
</reference>
<dbReference type="InterPro" id="IPR020845">
    <property type="entry name" value="AMP-binding_CS"/>
</dbReference>
<dbReference type="GO" id="GO:0005324">
    <property type="term" value="F:long-chain fatty acid transmembrane transporter activity"/>
    <property type="evidence" value="ECO:0007669"/>
    <property type="project" value="TreeGrafter"/>
</dbReference>
<keyword evidence="5" id="KW-0436">Ligase</keyword>
<dbReference type="GO" id="GO:0005778">
    <property type="term" value="C:peroxisomal membrane"/>
    <property type="evidence" value="ECO:0007669"/>
    <property type="project" value="UniProtKB-SubCell"/>
</dbReference>
<evidence type="ECO:0000256" key="18">
    <source>
        <dbReference type="ARBA" id="ARBA00048666"/>
    </source>
</evidence>
<evidence type="ECO:0000256" key="13">
    <source>
        <dbReference type="ARBA" id="ARBA00023140"/>
    </source>
</evidence>
<evidence type="ECO:0000256" key="20">
    <source>
        <dbReference type="ARBA" id="ARBA00068795"/>
    </source>
</evidence>
<dbReference type="Pfam" id="PF13193">
    <property type="entry name" value="AMP-binding_C"/>
    <property type="match status" value="1"/>
</dbReference>